<feature type="compositionally biased region" description="Basic and acidic residues" evidence="1">
    <location>
        <begin position="40"/>
        <end position="56"/>
    </location>
</feature>
<evidence type="ECO:0000313" key="2">
    <source>
        <dbReference type="EMBL" id="SHM62853.1"/>
    </source>
</evidence>
<reference evidence="2 3" key="1">
    <citation type="submission" date="2016-11" db="EMBL/GenBank/DDBJ databases">
        <authorList>
            <person name="Jaros S."/>
            <person name="Januszkiewicz K."/>
            <person name="Wedrychowicz H."/>
        </authorList>
    </citation>
    <scope>NUCLEOTIDE SEQUENCE [LARGE SCALE GENOMIC DNA]</scope>
    <source>
        <strain evidence="2 3">DSM 4740</strain>
    </source>
</reference>
<dbReference type="Proteomes" id="UP000184123">
    <property type="component" value="Unassembled WGS sequence"/>
</dbReference>
<name>A0A1M7KCE3_9GAMM</name>
<dbReference type="STRING" id="44933.SAMN05660971_03438"/>
<protein>
    <submittedName>
        <fullName evidence="2">Uncharacterized protein</fullName>
    </submittedName>
</protein>
<proteinExistence type="predicted"/>
<evidence type="ECO:0000256" key="1">
    <source>
        <dbReference type="SAM" id="MobiDB-lite"/>
    </source>
</evidence>
<sequence>MSGTSPFSGVASSGHNPWSLVADPALAHDSPPQHSPLKHSRLEHSLLEHSSLEHSSLKHSSLKQGTPS</sequence>
<evidence type="ECO:0000313" key="3">
    <source>
        <dbReference type="Proteomes" id="UP000184123"/>
    </source>
</evidence>
<feature type="region of interest" description="Disordered" evidence="1">
    <location>
        <begin position="1"/>
        <end position="68"/>
    </location>
</feature>
<dbReference type="EMBL" id="FRCA01000010">
    <property type="protein sequence ID" value="SHM62853.1"/>
    <property type="molecule type" value="Genomic_DNA"/>
</dbReference>
<feature type="compositionally biased region" description="Low complexity" evidence="1">
    <location>
        <begin position="58"/>
        <end position="68"/>
    </location>
</feature>
<accession>A0A1M7KCE3</accession>
<dbReference type="AlphaFoldDB" id="A0A1M7KCE3"/>
<feature type="compositionally biased region" description="Polar residues" evidence="1">
    <location>
        <begin position="1"/>
        <end position="16"/>
    </location>
</feature>
<gene>
    <name evidence="2" type="ORF">SAMN05660971_03438</name>
</gene>
<organism evidence="2 3">
    <name type="scientific">Halomonas cupida</name>
    <dbReference type="NCBI Taxonomy" id="44933"/>
    <lineage>
        <taxon>Bacteria</taxon>
        <taxon>Pseudomonadati</taxon>
        <taxon>Pseudomonadota</taxon>
        <taxon>Gammaproteobacteria</taxon>
        <taxon>Oceanospirillales</taxon>
        <taxon>Halomonadaceae</taxon>
        <taxon>Halomonas</taxon>
    </lineage>
</organism>